<dbReference type="Proteomes" id="UP000239187">
    <property type="component" value="Chromosome"/>
</dbReference>
<evidence type="ECO:0000256" key="1">
    <source>
        <dbReference type="ARBA" id="ARBA00023002"/>
    </source>
</evidence>
<dbReference type="PANTHER" id="PTHR13789">
    <property type="entry name" value="MONOOXYGENASE"/>
    <property type="match status" value="1"/>
</dbReference>
<organism evidence="4 5">
    <name type="scientific">Arthrobacter agilis</name>
    <dbReference type="NCBI Taxonomy" id="37921"/>
    <lineage>
        <taxon>Bacteria</taxon>
        <taxon>Bacillati</taxon>
        <taxon>Actinomycetota</taxon>
        <taxon>Actinomycetes</taxon>
        <taxon>Micrococcales</taxon>
        <taxon>Micrococcaceae</taxon>
        <taxon>Arthrobacter</taxon>
    </lineage>
</organism>
<dbReference type="InterPro" id="IPR036188">
    <property type="entry name" value="FAD/NAD-bd_sf"/>
</dbReference>
<evidence type="ECO:0000259" key="3">
    <source>
        <dbReference type="Pfam" id="PF01494"/>
    </source>
</evidence>
<dbReference type="EMBL" id="CP024915">
    <property type="protein sequence ID" value="AUZ86289.1"/>
    <property type="molecule type" value="Genomic_DNA"/>
</dbReference>
<proteinExistence type="predicted"/>
<reference evidence="4 5" key="1">
    <citation type="submission" date="2017-11" db="EMBL/GenBank/DDBJ databases">
        <title>Draft genome of Arthrobacter agilis strain UMCV2, a plant growth-promoting rhizobacterium and biocontrol capacity of phytopathogenic fungi.</title>
        <authorList>
            <person name="Martinez-Camara R."/>
            <person name="Santoyo G."/>
            <person name="Moreno-Hagelsieb G."/>
            <person name="Valencia-Cantero E."/>
        </authorList>
    </citation>
    <scope>NUCLEOTIDE SEQUENCE [LARGE SCALE GENOMIC DNA]</scope>
    <source>
        <strain evidence="4 5">UMCV2</strain>
    </source>
</reference>
<dbReference type="InterPro" id="IPR050493">
    <property type="entry name" value="FAD-dep_Monooxygenase_BioMet"/>
</dbReference>
<dbReference type="GO" id="GO:0004497">
    <property type="term" value="F:monooxygenase activity"/>
    <property type="evidence" value="ECO:0007669"/>
    <property type="project" value="UniProtKB-KW"/>
</dbReference>
<evidence type="ECO:0000313" key="4">
    <source>
        <dbReference type="EMBL" id="AUZ86289.1"/>
    </source>
</evidence>
<dbReference type="InterPro" id="IPR002938">
    <property type="entry name" value="FAD-bd"/>
</dbReference>
<dbReference type="GO" id="GO:0071949">
    <property type="term" value="F:FAD binding"/>
    <property type="evidence" value="ECO:0007669"/>
    <property type="project" value="InterPro"/>
</dbReference>
<feature type="domain" description="FAD-binding" evidence="3">
    <location>
        <begin position="7"/>
        <end position="345"/>
    </location>
</feature>
<evidence type="ECO:0000313" key="5">
    <source>
        <dbReference type="Proteomes" id="UP000239187"/>
    </source>
</evidence>
<dbReference type="Gene3D" id="3.50.50.60">
    <property type="entry name" value="FAD/NAD(P)-binding domain"/>
    <property type="match status" value="1"/>
</dbReference>
<accession>A0A2L0UAN0</accession>
<dbReference type="RefSeq" id="WP_208740308.1">
    <property type="nucleotide sequence ID" value="NZ_CP024915.1"/>
</dbReference>
<dbReference type="Pfam" id="PF01494">
    <property type="entry name" value="FAD_binding_3"/>
    <property type="match status" value="1"/>
</dbReference>
<gene>
    <name evidence="4" type="ORF">CVO76_00480</name>
</gene>
<dbReference type="PRINTS" id="PR00420">
    <property type="entry name" value="RNGMNOXGNASE"/>
</dbReference>
<keyword evidence="1" id="KW-0560">Oxidoreductase</keyword>
<evidence type="ECO:0000256" key="2">
    <source>
        <dbReference type="ARBA" id="ARBA00023033"/>
    </source>
</evidence>
<sequence length="391" mass="41150">MTVEHHAVVVGGGIAGLAAAVSLLHEGRRVTVLEQARAFTEVGAGLTITPNGMSALASIGVDTAVRDAGYRVRMAGTTDEHGSWLLRVPRASGSTQEVYGIHRQDLHGSLLTAARGAALMGGTRVVCVAPGTPGGATARVDCVSAKGTVSYDADLVVGADGLRSTVRGLVAPGTGPRFSGKSSWRGIVADSALVTEDFIVRWGPGTEFGAVRIGAAHVYWYGYTSSKEGHRRPDEKAAAMHHFRNWADPVRPLIELTPGDRVMRHDVYDLPPNLRTYIFGRVVLIGDAAHAMIPTMGQGANSSLEDGACIGLLIGRPAKEGVPLQSAVRSFDAVRRPRTQNMIRRSRSAGQVGADLQSRIGITVRNTLMRAVPAGPAMKAGASVLTWKATA</sequence>
<protein>
    <submittedName>
        <fullName evidence="4">FAD-binding monooxygenase</fullName>
    </submittedName>
</protein>
<name>A0A2L0UAN0_9MICC</name>
<dbReference type="PANTHER" id="PTHR13789:SF309">
    <property type="entry name" value="PUTATIVE (AFU_ORTHOLOGUE AFUA_6G14510)-RELATED"/>
    <property type="match status" value="1"/>
</dbReference>
<dbReference type="AlphaFoldDB" id="A0A2L0UAN0"/>
<keyword evidence="2 4" id="KW-0503">Monooxygenase</keyword>
<dbReference type="SUPFAM" id="SSF51905">
    <property type="entry name" value="FAD/NAD(P)-binding domain"/>
    <property type="match status" value="1"/>
</dbReference>